<evidence type="ECO:0000259" key="4">
    <source>
        <dbReference type="Pfam" id="PF13505"/>
    </source>
</evidence>
<evidence type="ECO:0000313" key="6">
    <source>
        <dbReference type="Proteomes" id="UP001180487"/>
    </source>
</evidence>
<comment type="caution">
    <text evidence="5">The sequence shown here is derived from an EMBL/GenBank/DDBJ whole genome shotgun (WGS) entry which is preliminary data.</text>
</comment>
<dbReference type="RefSeq" id="WP_165830776.1">
    <property type="nucleotide sequence ID" value="NZ_JAVDXT010000002.1"/>
</dbReference>
<keyword evidence="6" id="KW-1185">Reference proteome</keyword>
<evidence type="ECO:0000256" key="1">
    <source>
        <dbReference type="ARBA" id="ARBA00004442"/>
    </source>
</evidence>
<dbReference type="EMBL" id="JAVDXT010000002">
    <property type="protein sequence ID" value="MDR7377146.1"/>
    <property type="molecule type" value="Genomic_DNA"/>
</dbReference>
<gene>
    <name evidence="5" type="ORF">J2X19_001825</name>
</gene>
<evidence type="ECO:0000313" key="5">
    <source>
        <dbReference type="EMBL" id="MDR7377146.1"/>
    </source>
</evidence>
<accession>A0ABU2C773</accession>
<sequence length="219" mass="22535">MKLNVFFSSIACVPLGLALAAPLAHAADPAGDVYVGGGLSVSRTSGLGGKIDSALSSQGIGSSTSADHSSTNPNFRLGYRINPNVAVEASYDRVGKMDLQSAISSPTADSASGTWKGHGLGLHVLGIAPLDDKWSLYGRVGVERWKTSLDLASNSGGSTSYGASSSHTSLALGAGAAYAISRNVDATAELVHYNHVGDATSTGRTGLNQFNFGLRYHFM</sequence>
<evidence type="ECO:0000256" key="2">
    <source>
        <dbReference type="ARBA" id="ARBA00022729"/>
    </source>
</evidence>
<feature type="signal peptide" evidence="3">
    <location>
        <begin position="1"/>
        <end position="26"/>
    </location>
</feature>
<protein>
    <submittedName>
        <fullName evidence="5">Opacity protein-like surface antigen</fullName>
    </submittedName>
</protein>
<dbReference type="InterPro" id="IPR027385">
    <property type="entry name" value="Beta-barrel_OMP"/>
</dbReference>
<proteinExistence type="predicted"/>
<dbReference type="Pfam" id="PF13505">
    <property type="entry name" value="OMP_b-brl"/>
    <property type="match status" value="1"/>
</dbReference>
<feature type="chain" id="PRO_5046080435" evidence="3">
    <location>
        <begin position="27"/>
        <end position="219"/>
    </location>
</feature>
<organism evidence="5 6">
    <name type="scientific">Rhodoferax ferrireducens</name>
    <dbReference type="NCBI Taxonomy" id="192843"/>
    <lineage>
        <taxon>Bacteria</taxon>
        <taxon>Pseudomonadati</taxon>
        <taxon>Pseudomonadota</taxon>
        <taxon>Betaproteobacteria</taxon>
        <taxon>Burkholderiales</taxon>
        <taxon>Comamonadaceae</taxon>
        <taxon>Rhodoferax</taxon>
    </lineage>
</organism>
<evidence type="ECO:0000256" key="3">
    <source>
        <dbReference type="SAM" id="SignalP"/>
    </source>
</evidence>
<dbReference type="Proteomes" id="UP001180487">
    <property type="component" value="Unassembled WGS sequence"/>
</dbReference>
<comment type="subcellular location">
    <subcellularLocation>
        <location evidence="1">Cell outer membrane</location>
    </subcellularLocation>
</comment>
<keyword evidence="2 3" id="KW-0732">Signal</keyword>
<dbReference type="SUPFAM" id="SSF56925">
    <property type="entry name" value="OMPA-like"/>
    <property type="match status" value="1"/>
</dbReference>
<dbReference type="InterPro" id="IPR011250">
    <property type="entry name" value="OMP/PagP_B-barrel"/>
</dbReference>
<dbReference type="Gene3D" id="2.40.160.20">
    <property type="match status" value="1"/>
</dbReference>
<reference evidence="5 6" key="1">
    <citation type="submission" date="2023-07" db="EMBL/GenBank/DDBJ databases">
        <title>Sorghum-associated microbial communities from plants grown in Nebraska, USA.</title>
        <authorList>
            <person name="Schachtman D."/>
        </authorList>
    </citation>
    <scope>NUCLEOTIDE SEQUENCE [LARGE SCALE GENOMIC DNA]</scope>
    <source>
        <strain evidence="5 6">BE313</strain>
    </source>
</reference>
<name>A0ABU2C773_9BURK</name>
<feature type="domain" description="Outer membrane protein beta-barrel" evidence="4">
    <location>
        <begin position="16"/>
        <end position="218"/>
    </location>
</feature>